<dbReference type="Gene3D" id="3.30.465.10">
    <property type="match status" value="1"/>
</dbReference>
<dbReference type="InterPro" id="IPR002550">
    <property type="entry name" value="CNNM"/>
</dbReference>
<evidence type="ECO:0000256" key="8">
    <source>
        <dbReference type="ARBA" id="ARBA00023136"/>
    </source>
</evidence>
<keyword evidence="3" id="KW-1003">Cell membrane</keyword>
<dbReference type="KEGG" id="nwa:Nwat_2095"/>
<proteinExistence type="inferred from homology"/>
<dbReference type="PROSITE" id="PS51371">
    <property type="entry name" value="CBS"/>
    <property type="match status" value="1"/>
</dbReference>
<sequence length="441" mass="48897">MLDEISLEFLFATLAALLVISACFSSSETALMSLNRYRLRHLEQAQHPGAMRAARLLRRPDRLISLILLGNNFVNILAASIATVIAVRLLGNEGIAVASIVLTVVVLLFAEVTPKTLAALHPERVAFPAAYVLEPLLKLLYPLVWLINIVANALLSLFGVYPHRGSATTLSQEELRVVLSETGLLVPKRHQRMLLSILDLGKVTVNDVMISRHEIDGIDINDPIDSIVDQLTHCAHTRLYVYQDSIDHVVGILHLRKALHLIASNNFNKESLQAIIKEPYFIPEETPLNLQLLNFQRCKRRTGLIVDEYGDILGMVTLEDILEEIVGEFTADAIDSEREIHPQPDGSYLVAGSSNVRELNRIMQWDLPITGPKTLNGLIIEYLESIPSPGIGLRLGRYLIEIIQTSGNAVRTARIRPSEGTEESTRIVTPEPPGLPPQNQS</sequence>
<evidence type="ECO:0000256" key="2">
    <source>
        <dbReference type="ARBA" id="ARBA00006337"/>
    </source>
</evidence>
<dbReference type="AlphaFoldDB" id="D8K7Q1"/>
<dbReference type="GO" id="GO:0050660">
    <property type="term" value="F:flavin adenine dinucleotide binding"/>
    <property type="evidence" value="ECO:0007669"/>
    <property type="project" value="InterPro"/>
</dbReference>
<dbReference type="InterPro" id="IPR044751">
    <property type="entry name" value="Ion_transp-like_CBS"/>
</dbReference>
<keyword evidence="6 10" id="KW-1133">Transmembrane helix</keyword>
<evidence type="ECO:0000256" key="4">
    <source>
        <dbReference type="ARBA" id="ARBA00022692"/>
    </source>
</evidence>
<dbReference type="PANTHER" id="PTHR22777">
    <property type="entry name" value="HEMOLYSIN-RELATED"/>
    <property type="match status" value="1"/>
</dbReference>
<dbReference type="GO" id="GO:0005886">
    <property type="term" value="C:plasma membrane"/>
    <property type="evidence" value="ECO:0007669"/>
    <property type="project" value="UniProtKB-SubCell"/>
</dbReference>
<comment type="similarity">
    <text evidence="2">Belongs to the UPF0053 family.</text>
</comment>
<keyword evidence="4 10" id="KW-0812">Transmembrane</keyword>
<feature type="transmembrane region" description="Helical" evidence="12">
    <location>
        <begin position="63"/>
        <end position="87"/>
    </location>
</feature>
<feature type="transmembrane region" description="Helical" evidence="12">
    <location>
        <begin position="94"/>
        <end position="112"/>
    </location>
</feature>
<dbReference type="CDD" id="cd04590">
    <property type="entry name" value="CBS_pair_CorC_HlyC_assoc"/>
    <property type="match status" value="1"/>
</dbReference>
<dbReference type="InterPro" id="IPR036318">
    <property type="entry name" value="FAD-bd_PCMH-like_sf"/>
</dbReference>
<dbReference type="SMART" id="SM01091">
    <property type="entry name" value="CorC_HlyC"/>
    <property type="match status" value="1"/>
</dbReference>
<evidence type="ECO:0000256" key="10">
    <source>
        <dbReference type="PROSITE-ProRule" id="PRU01193"/>
    </source>
</evidence>
<feature type="domain" description="CBS" evidence="13">
    <location>
        <begin position="275"/>
        <end position="333"/>
    </location>
</feature>
<evidence type="ECO:0000313" key="15">
    <source>
        <dbReference type="EMBL" id="ADJ28928.1"/>
    </source>
</evidence>
<name>D8K7Q1_NITWC</name>
<evidence type="ECO:0000256" key="6">
    <source>
        <dbReference type="ARBA" id="ARBA00022989"/>
    </source>
</evidence>
<feature type="compositionally biased region" description="Basic and acidic residues" evidence="11">
    <location>
        <begin position="416"/>
        <end position="425"/>
    </location>
</feature>
<keyword evidence="8 10" id="KW-0472">Membrane</keyword>
<keyword evidence="7 9" id="KW-0129">CBS domain</keyword>
<dbReference type="eggNOG" id="COG4536">
    <property type="taxonomic scope" value="Bacteria"/>
</dbReference>
<accession>D8K7Q1</accession>
<keyword evidence="5" id="KW-0677">Repeat</keyword>
<gene>
    <name evidence="15" type="ordered locus">Nwat_2095</name>
</gene>
<organism evidence="15 16">
    <name type="scientific">Nitrosococcus watsoni (strain C-113)</name>
    <dbReference type="NCBI Taxonomy" id="105559"/>
    <lineage>
        <taxon>Bacteria</taxon>
        <taxon>Pseudomonadati</taxon>
        <taxon>Pseudomonadota</taxon>
        <taxon>Gammaproteobacteria</taxon>
        <taxon>Chromatiales</taxon>
        <taxon>Chromatiaceae</taxon>
        <taxon>Nitrosococcus</taxon>
    </lineage>
</organism>
<evidence type="ECO:0000256" key="3">
    <source>
        <dbReference type="ARBA" id="ARBA00022475"/>
    </source>
</evidence>
<dbReference type="Pfam" id="PF01595">
    <property type="entry name" value="CNNM"/>
    <property type="match status" value="1"/>
</dbReference>
<dbReference type="InterPro" id="IPR005170">
    <property type="entry name" value="Transptr-assoc_dom"/>
</dbReference>
<dbReference type="SUPFAM" id="SSF56176">
    <property type="entry name" value="FAD-binding/transporter-associated domain-like"/>
    <property type="match status" value="1"/>
</dbReference>
<dbReference type="EMBL" id="CP002086">
    <property type="protein sequence ID" value="ADJ28928.1"/>
    <property type="molecule type" value="Genomic_DNA"/>
</dbReference>
<dbReference type="Proteomes" id="UP000000393">
    <property type="component" value="Chromosome"/>
</dbReference>
<evidence type="ECO:0000256" key="1">
    <source>
        <dbReference type="ARBA" id="ARBA00004651"/>
    </source>
</evidence>
<evidence type="ECO:0000313" key="16">
    <source>
        <dbReference type="Proteomes" id="UP000000393"/>
    </source>
</evidence>
<feature type="compositionally biased region" description="Pro residues" evidence="11">
    <location>
        <begin position="430"/>
        <end position="441"/>
    </location>
</feature>
<dbReference type="Pfam" id="PF00571">
    <property type="entry name" value="CBS"/>
    <property type="match status" value="1"/>
</dbReference>
<reference evidence="15 16" key="1">
    <citation type="submission" date="2010-06" db="EMBL/GenBank/DDBJ databases">
        <title>Complete sequence of chromosome of Nitrosococcus watsoni C-113.</title>
        <authorList>
            <consortium name="US DOE Joint Genome Institute"/>
            <person name="Lucas S."/>
            <person name="Copeland A."/>
            <person name="Lapidus A."/>
            <person name="Cheng J.-F."/>
            <person name="Bruce D."/>
            <person name="Goodwin L."/>
            <person name="Pitluck S."/>
            <person name="Malfatti S.A."/>
            <person name="Chain P.S.G."/>
            <person name="Land M."/>
            <person name="Hauser L."/>
            <person name="Kyrpides N."/>
            <person name="Ivanova N."/>
            <person name="Cambell M.A."/>
            <person name="Heidelberg J.F."/>
            <person name="Klotz M.G."/>
            <person name="Woyke T."/>
        </authorList>
    </citation>
    <scope>NUCLEOTIDE SEQUENCE [LARGE SCALE GENOMIC DNA]</scope>
    <source>
        <strain evidence="15 16">C-113</strain>
    </source>
</reference>
<evidence type="ECO:0008006" key="17">
    <source>
        <dbReference type="Google" id="ProtNLM"/>
    </source>
</evidence>
<feature type="domain" description="CNNM transmembrane" evidence="14">
    <location>
        <begin position="3"/>
        <end position="199"/>
    </location>
</feature>
<evidence type="ECO:0000256" key="12">
    <source>
        <dbReference type="SAM" id="Phobius"/>
    </source>
</evidence>
<dbReference type="Pfam" id="PF03471">
    <property type="entry name" value="CorC_HlyC"/>
    <property type="match status" value="1"/>
</dbReference>
<evidence type="ECO:0000259" key="14">
    <source>
        <dbReference type="PROSITE" id="PS51846"/>
    </source>
</evidence>
<dbReference type="OrthoDB" id="9797674at2"/>
<dbReference type="STRING" id="105559.Nwat_2095"/>
<feature type="transmembrane region" description="Helical" evidence="12">
    <location>
        <begin position="139"/>
        <end position="161"/>
    </location>
</feature>
<dbReference type="InterPro" id="IPR000644">
    <property type="entry name" value="CBS_dom"/>
</dbReference>
<feature type="region of interest" description="Disordered" evidence="11">
    <location>
        <begin position="411"/>
        <end position="441"/>
    </location>
</feature>
<dbReference type="NCBIfam" id="NF008604">
    <property type="entry name" value="PRK11573.1"/>
    <property type="match status" value="1"/>
</dbReference>
<evidence type="ECO:0000256" key="11">
    <source>
        <dbReference type="SAM" id="MobiDB-lite"/>
    </source>
</evidence>
<evidence type="ECO:0000256" key="7">
    <source>
        <dbReference type="ARBA" id="ARBA00023122"/>
    </source>
</evidence>
<protein>
    <recommendedName>
        <fullName evidence="17">Magnesium/cobalt efflux protein</fullName>
    </recommendedName>
</protein>
<evidence type="ECO:0000256" key="9">
    <source>
        <dbReference type="PROSITE-ProRule" id="PRU00703"/>
    </source>
</evidence>
<comment type="subcellular location">
    <subcellularLocation>
        <location evidence="1">Cell membrane</location>
        <topology evidence="1">Multi-pass membrane protein</topology>
    </subcellularLocation>
</comment>
<dbReference type="InterPro" id="IPR046342">
    <property type="entry name" value="CBS_dom_sf"/>
</dbReference>
<dbReference type="HOGENOM" id="CLU_015237_4_1_6"/>
<dbReference type="InterPro" id="IPR016169">
    <property type="entry name" value="FAD-bd_PCMH_sub2"/>
</dbReference>
<dbReference type="PROSITE" id="PS51846">
    <property type="entry name" value="CNNM"/>
    <property type="match status" value="1"/>
</dbReference>
<dbReference type="Gene3D" id="3.10.580.10">
    <property type="entry name" value="CBS-domain"/>
    <property type="match status" value="1"/>
</dbReference>
<dbReference type="SUPFAM" id="SSF54631">
    <property type="entry name" value="CBS-domain pair"/>
    <property type="match status" value="1"/>
</dbReference>
<evidence type="ECO:0000259" key="13">
    <source>
        <dbReference type="PROSITE" id="PS51371"/>
    </source>
</evidence>
<keyword evidence="16" id="KW-1185">Reference proteome</keyword>
<dbReference type="PANTHER" id="PTHR22777:SF32">
    <property type="entry name" value="UPF0053 INNER MEMBRANE PROTEIN YFJD"/>
    <property type="match status" value="1"/>
</dbReference>
<evidence type="ECO:0000256" key="5">
    <source>
        <dbReference type="ARBA" id="ARBA00022737"/>
    </source>
</evidence>
<dbReference type="RefSeq" id="WP_013221017.1">
    <property type="nucleotide sequence ID" value="NC_014315.1"/>
</dbReference>